<feature type="signal peptide" evidence="1">
    <location>
        <begin position="1"/>
        <end position="19"/>
    </location>
</feature>
<dbReference type="AlphaFoldDB" id="A0A212K5P8"/>
<protein>
    <recommendedName>
        <fullName evidence="3">DUF4625 domain-containing protein</fullName>
    </recommendedName>
</protein>
<dbReference type="RefSeq" id="WP_296944487.1">
    <property type="nucleotide sequence ID" value="NZ_LT599032.1"/>
</dbReference>
<organism evidence="2">
    <name type="scientific">uncultured Dysgonomonas sp</name>
    <dbReference type="NCBI Taxonomy" id="206096"/>
    <lineage>
        <taxon>Bacteria</taxon>
        <taxon>Pseudomonadati</taxon>
        <taxon>Bacteroidota</taxon>
        <taxon>Bacteroidia</taxon>
        <taxon>Bacteroidales</taxon>
        <taxon>Dysgonomonadaceae</taxon>
        <taxon>Dysgonomonas</taxon>
        <taxon>environmental samples</taxon>
    </lineage>
</organism>
<evidence type="ECO:0000256" key="1">
    <source>
        <dbReference type="SAM" id="SignalP"/>
    </source>
</evidence>
<proteinExistence type="predicted"/>
<keyword evidence="1" id="KW-0732">Signal</keyword>
<feature type="chain" id="PRO_5012171320" description="DUF4625 domain-containing protein" evidence="1">
    <location>
        <begin position="20"/>
        <end position="160"/>
    </location>
</feature>
<evidence type="ECO:0000313" key="2">
    <source>
        <dbReference type="EMBL" id="SBW07044.1"/>
    </source>
</evidence>
<sequence>MKKKIILYSLICLFSVACSNDDEDGGKDMEKPSIDMTGDSAFPQNCIVLYRGESFPFRAVFADNRELGNYNIEIHNNFDHHSHSTDDVECDLEPKKTPVKAFVYNQDFSIPSGKTRFEADNEISVPGDIDTGDYHFMVRLTDKAGWQQLRAISLKIKDRN</sequence>
<evidence type="ECO:0008006" key="3">
    <source>
        <dbReference type="Google" id="ProtNLM"/>
    </source>
</evidence>
<reference evidence="2" key="1">
    <citation type="submission" date="2016-04" db="EMBL/GenBank/DDBJ databases">
        <authorList>
            <person name="Evans L.H."/>
            <person name="Alamgir A."/>
            <person name="Owens N."/>
            <person name="Weber N.D."/>
            <person name="Virtaneva K."/>
            <person name="Barbian K."/>
            <person name="Babar A."/>
            <person name="Rosenke K."/>
        </authorList>
    </citation>
    <scope>NUCLEOTIDE SEQUENCE</scope>
    <source>
        <strain evidence="2">86-1</strain>
    </source>
</reference>
<gene>
    <name evidence="2" type="ORF">KL86DYS1_31557</name>
</gene>
<name>A0A212K5P8_9BACT</name>
<dbReference type="InterPro" id="IPR027829">
    <property type="entry name" value="DUF4625"/>
</dbReference>
<dbReference type="Pfam" id="PF15418">
    <property type="entry name" value="DUF4625"/>
    <property type="match status" value="1"/>
</dbReference>
<accession>A0A212K5P8</accession>
<dbReference type="EMBL" id="FLUM01000003">
    <property type="protein sequence ID" value="SBW07044.1"/>
    <property type="molecule type" value="Genomic_DNA"/>
</dbReference>
<dbReference type="PROSITE" id="PS51257">
    <property type="entry name" value="PROKAR_LIPOPROTEIN"/>
    <property type="match status" value="1"/>
</dbReference>